<feature type="domain" description="Flagellar attachment zone protein 1 conserved" evidence="2">
    <location>
        <begin position="90"/>
        <end position="139"/>
    </location>
</feature>
<evidence type="ECO:0000313" key="3">
    <source>
        <dbReference type="EMBL" id="EPY15604.1"/>
    </source>
</evidence>
<accession>S9TFC9</accession>
<name>S9TFC9_9TRYP</name>
<proteinExistence type="predicted"/>
<keyword evidence="1" id="KW-0175">Coiled coil</keyword>
<organism evidence="3 4">
    <name type="scientific">Strigomonas culicis</name>
    <dbReference type="NCBI Taxonomy" id="28005"/>
    <lineage>
        <taxon>Eukaryota</taxon>
        <taxon>Discoba</taxon>
        <taxon>Euglenozoa</taxon>
        <taxon>Kinetoplastea</taxon>
        <taxon>Metakinetoplastina</taxon>
        <taxon>Trypanosomatida</taxon>
        <taxon>Trypanosomatidae</taxon>
        <taxon>Strigomonadinae</taxon>
        <taxon>Strigomonas</taxon>
    </lineage>
</organism>
<protein>
    <recommendedName>
        <fullName evidence="2">Flagellar attachment zone protein 1 conserved domain-containing protein</fullName>
    </recommendedName>
</protein>
<dbReference type="Proteomes" id="UP000015354">
    <property type="component" value="Unassembled WGS sequence"/>
</dbReference>
<dbReference type="AlphaFoldDB" id="S9TFC9"/>
<dbReference type="Pfam" id="PF23398">
    <property type="entry name" value="FAZ1_cons"/>
    <property type="match status" value="1"/>
</dbReference>
<evidence type="ECO:0000259" key="2">
    <source>
        <dbReference type="Pfam" id="PF23398"/>
    </source>
</evidence>
<keyword evidence="4" id="KW-1185">Reference proteome</keyword>
<feature type="coiled-coil region" evidence="1">
    <location>
        <begin position="17"/>
        <end position="76"/>
    </location>
</feature>
<comment type="caution">
    <text evidence="3">The sequence shown here is derived from an EMBL/GenBank/DDBJ whole genome shotgun (WGS) entry which is preliminary data.</text>
</comment>
<reference evidence="3 4" key="1">
    <citation type="journal article" date="2013" name="PLoS ONE">
        <title>Predicting the Proteins of Angomonas deanei, Strigomonas culicis and Their Respective Endosymbionts Reveals New Aspects of the Trypanosomatidae Family.</title>
        <authorList>
            <person name="Motta M.C."/>
            <person name="Martins A.C."/>
            <person name="de Souza S.S."/>
            <person name="Catta-Preta C.M."/>
            <person name="Silva R."/>
            <person name="Klein C.C."/>
            <person name="de Almeida L.G."/>
            <person name="de Lima Cunha O."/>
            <person name="Ciapina L.P."/>
            <person name="Brocchi M."/>
            <person name="Colabardini A.C."/>
            <person name="de Araujo Lima B."/>
            <person name="Machado C.R."/>
            <person name="de Almeida Soares C.M."/>
            <person name="Probst C.M."/>
            <person name="de Menezes C.B."/>
            <person name="Thompson C.E."/>
            <person name="Bartholomeu D.C."/>
            <person name="Gradia D.F."/>
            <person name="Pavoni D.P."/>
            <person name="Grisard E.C."/>
            <person name="Fantinatti-Garboggini F."/>
            <person name="Marchini F.K."/>
            <person name="Rodrigues-Luiz G.F."/>
            <person name="Wagner G."/>
            <person name="Goldman G.H."/>
            <person name="Fietto J.L."/>
            <person name="Elias M.C."/>
            <person name="Goldman M.H."/>
            <person name="Sagot M.F."/>
            <person name="Pereira M."/>
            <person name="Stoco P.H."/>
            <person name="de Mendonca-Neto R.P."/>
            <person name="Teixeira S.M."/>
            <person name="Maciel T.E."/>
            <person name="de Oliveira Mendes T.A."/>
            <person name="Urmenyi T.P."/>
            <person name="de Souza W."/>
            <person name="Schenkman S."/>
            <person name="de Vasconcelos A.T."/>
        </authorList>
    </citation>
    <scope>NUCLEOTIDE SEQUENCE [LARGE SCALE GENOMIC DNA]</scope>
</reference>
<dbReference type="InterPro" id="IPR056614">
    <property type="entry name" value="FAZ1_cons"/>
</dbReference>
<dbReference type="EMBL" id="ATMH01011926">
    <property type="protein sequence ID" value="EPY15604.1"/>
    <property type="molecule type" value="Genomic_DNA"/>
</dbReference>
<evidence type="ECO:0000313" key="4">
    <source>
        <dbReference type="Proteomes" id="UP000015354"/>
    </source>
</evidence>
<dbReference type="OrthoDB" id="252512at2759"/>
<sequence length="140" mass="15982">MELEVEKEKNERGAQTCEALRTTLDAAEAQHQKEKEDAESELVEAKNEVKKVKDENEALNVLLDQKEREIDQLKLHDDRWKDSVGDKKQVVTRHTKIFDGNWSKLLQERPEALFAAFVVDASNACHVPGNQVSEVGFDHD</sequence>
<evidence type="ECO:0000256" key="1">
    <source>
        <dbReference type="SAM" id="Coils"/>
    </source>
</evidence>
<gene>
    <name evidence="3" type="ORF">STCU_11896</name>
</gene>